<sequence>MDAFLIAPGLSLILAVGTLCTLVPLKADRFCVNTVGPQYMAGMSEHSWVLLWRIAGLVCLAGFVILSSYVVWVGLLRPLYYGF</sequence>
<evidence type="ECO:0000256" key="1">
    <source>
        <dbReference type="SAM" id="Phobius"/>
    </source>
</evidence>
<proteinExistence type="predicted"/>
<accession>A0A6J4Q9Q1</accession>
<gene>
    <name evidence="2" type="ORF">AVDCRST_MAG28-1817</name>
</gene>
<dbReference type="AlphaFoldDB" id="A0A6J4Q9Q1"/>
<keyword evidence="1" id="KW-0472">Membrane</keyword>
<reference evidence="2" key="1">
    <citation type="submission" date="2020-02" db="EMBL/GenBank/DDBJ databases">
        <authorList>
            <person name="Meier V. D."/>
        </authorList>
    </citation>
    <scope>NUCLEOTIDE SEQUENCE</scope>
    <source>
        <strain evidence="2">AVDCRST_MAG28</strain>
    </source>
</reference>
<dbReference type="EMBL" id="CADCVE010000001">
    <property type="protein sequence ID" value="CAA9435739.1"/>
    <property type="molecule type" value="Genomic_DNA"/>
</dbReference>
<feature type="transmembrane region" description="Helical" evidence="1">
    <location>
        <begin position="51"/>
        <end position="76"/>
    </location>
</feature>
<protein>
    <submittedName>
        <fullName evidence="2">Uncharacterized protein</fullName>
    </submittedName>
</protein>
<keyword evidence="1" id="KW-0812">Transmembrane</keyword>
<keyword evidence="1" id="KW-1133">Transmembrane helix</keyword>
<name>A0A6J4Q9Q1_9ACTN</name>
<organism evidence="2">
    <name type="scientific">uncultured Rubrobacteraceae bacterium</name>
    <dbReference type="NCBI Taxonomy" id="349277"/>
    <lineage>
        <taxon>Bacteria</taxon>
        <taxon>Bacillati</taxon>
        <taxon>Actinomycetota</taxon>
        <taxon>Rubrobacteria</taxon>
        <taxon>Rubrobacterales</taxon>
        <taxon>Rubrobacteraceae</taxon>
        <taxon>environmental samples</taxon>
    </lineage>
</organism>
<evidence type="ECO:0000313" key="2">
    <source>
        <dbReference type="EMBL" id="CAA9435739.1"/>
    </source>
</evidence>